<dbReference type="Proteomes" id="UP000199341">
    <property type="component" value="Unassembled WGS sequence"/>
</dbReference>
<dbReference type="GO" id="GO:0005829">
    <property type="term" value="C:cytosol"/>
    <property type="evidence" value="ECO:0007669"/>
    <property type="project" value="TreeGrafter"/>
</dbReference>
<feature type="domain" description="NADP-dependent oxidoreductase" evidence="2">
    <location>
        <begin position="16"/>
        <end position="317"/>
    </location>
</feature>
<accession>A0A1G9XEV1</accession>
<dbReference type="CDD" id="cd19091">
    <property type="entry name" value="AKR_PsAKR"/>
    <property type="match status" value="1"/>
</dbReference>
<protein>
    <submittedName>
        <fullName evidence="3">Predicted oxidoreductase</fullName>
    </submittedName>
</protein>
<gene>
    <name evidence="3" type="ORF">SAMN05216259_102112</name>
</gene>
<dbReference type="STRING" id="310781.SAMN05216259_102112"/>
<dbReference type="RefSeq" id="WP_093782842.1">
    <property type="nucleotide sequence ID" value="NZ_FNIE01000002.1"/>
</dbReference>
<dbReference type="EMBL" id="FNIE01000002">
    <property type="protein sequence ID" value="SDM95258.1"/>
    <property type="molecule type" value="Genomic_DNA"/>
</dbReference>
<evidence type="ECO:0000313" key="3">
    <source>
        <dbReference type="EMBL" id="SDM95258.1"/>
    </source>
</evidence>
<sequence length="340" mass="35690">MEYRQLGGTGVFVSSIALGAMTFGGADSPIWGTVGGLGAQEADAIVGAALDAGVNLVDTADVYGDGESESILGKVLGSRRDDVVLATKASARTGPGPNDAGATRYHLLRSIEASLSRLGTDRIDLFQIHGFDPLTPLEETLGALDDAVRQGKVRYIGASNFAARQLVKALGVSAREGLARFVSHQCYYSLVGRDVEHEILPASREENVAFLSYAPLASGLLSGKFDRSGATEEGARRNTTDWPPTDREKAYDAVDVLRVVAGRHGTTVARAALAWNIAQPGVTSAIVGARRVPQLLDSLGAVEVALTAQDLAELDAATAPPTAYPAWIQQQVAPSRLPQA</sequence>
<proteinExistence type="predicted"/>
<dbReference type="PANTHER" id="PTHR43364:SF18">
    <property type="entry name" value="OXIDOREDUCTASE"/>
    <property type="match status" value="1"/>
</dbReference>
<reference evidence="3 4" key="1">
    <citation type="submission" date="2016-10" db="EMBL/GenBank/DDBJ databases">
        <authorList>
            <person name="de Groot N.N."/>
        </authorList>
    </citation>
    <scope>NUCLEOTIDE SEQUENCE [LARGE SCALE GENOMIC DNA]</scope>
    <source>
        <strain evidence="3 4">CGMCC 4.2022</strain>
    </source>
</reference>
<name>A0A1G9XEV1_9ACTN</name>
<dbReference type="InterPro" id="IPR036812">
    <property type="entry name" value="NAD(P)_OxRdtase_dom_sf"/>
</dbReference>
<dbReference type="AlphaFoldDB" id="A0A1G9XEV1"/>
<evidence type="ECO:0000256" key="1">
    <source>
        <dbReference type="ARBA" id="ARBA00023002"/>
    </source>
</evidence>
<organism evidence="3 4">
    <name type="scientific">Actinacidiphila guanduensis</name>
    <dbReference type="NCBI Taxonomy" id="310781"/>
    <lineage>
        <taxon>Bacteria</taxon>
        <taxon>Bacillati</taxon>
        <taxon>Actinomycetota</taxon>
        <taxon>Actinomycetes</taxon>
        <taxon>Kitasatosporales</taxon>
        <taxon>Streptomycetaceae</taxon>
        <taxon>Actinacidiphila</taxon>
    </lineage>
</organism>
<dbReference type="SUPFAM" id="SSF51430">
    <property type="entry name" value="NAD(P)-linked oxidoreductase"/>
    <property type="match status" value="1"/>
</dbReference>
<keyword evidence="1" id="KW-0560">Oxidoreductase</keyword>
<dbReference type="InterPro" id="IPR020471">
    <property type="entry name" value="AKR"/>
</dbReference>
<evidence type="ECO:0000259" key="2">
    <source>
        <dbReference type="Pfam" id="PF00248"/>
    </source>
</evidence>
<dbReference type="InterPro" id="IPR050523">
    <property type="entry name" value="AKR_Detox_Biosynth"/>
</dbReference>
<keyword evidence="4" id="KW-1185">Reference proteome</keyword>
<dbReference type="PRINTS" id="PR00069">
    <property type="entry name" value="ALDKETRDTASE"/>
</dbReference>
<dbReference type="OrthoDB" id="9768793at2"/>
<dbReference type="Pfam" id="PF00248">
    <property type="entry name" value="Aldo_ket_red"/>
    <property type="match status" value="1"/>
</dbReference>
<dbReference type="FunFam" id="3.20.20.100:FF:000004">
    <property type="entry name" value="Oxidoreductase, aldo/keto reductase"/>
    <property type="match status" value="1"/>
</dbReference>
<dbReference type="GO" id="GO:0016491">
    <property type="term" value="F:oxidoreductase activity"/>
    <property type="evidence" value="ECO:0007669"/>
    <property type="project" value="UniProtKB-KW"/>
</dbReference>
<dbReference type="PANTHER" id="PTHR43364">
    <property type="entry name" value="NADH-SPECIFIC METHYLGLYOXAL REDUCTASE-RELATED"/>
    <property type="match status" value="1"/>
</dbReference>
<evidence type="ECO:0000313" key="4">
    <source>
        <dbReference type="Proteomes" id="UP000199341"/>
    </source>
</evidence>
<dbReference type="InterPro" id="IPR023210">
    <property type="entry name" value="NADP_OxRdtase_dom"/>
</dbReference>
<dbReference type="Gene3D" id="3.20.20.100">
    <property type="entry name" value="NADP-dependent oxidoreductase domain"/>
    <property type="match status" value="1"/>
</dbReference>